<dbReference type="OrthoDB" id="5413827at2759"/>
<evidence type="ECO:0000259" key="1">
    <source>
        <dbReference type="Pfam" id="PF24864"/>
    </source>
</evidence>
<sequence length="368" mass="42674">MPAEKRQLPPRGPAPKRYKAKPLRLLQLRKPNAASKAILERNSNQSPLLRLPAEVRNQIYEYALSRELVHVDVQGKESSREVCHWLCSAVISEQEAYDQSQVPLEIHHDDQIPLYSTRHERCVKPTSRRGSLGRRQKVLHMELLRSCKQVYQETALLPYTHNTFSFSSPDALTCFISTLIPDQRCALRAFHFRIPIDDMPQGTWPWNDAITVTLVKSLPGLRVLRLDLALGQHCQRLTNLARIPAVQDVGYVLPGVLCLQRLELEDVTVIVNDIPQCKIPEACRYMKWNANRWSHADRQQWVANLRQKLLSQWDETTWKKKIVEHEKKAKAAGISWRLMKYMRKDDHAGIRERMKFFYGIHVSILGNQ</sequence>
<protein>
    <recommendedName>
        <fullName evidence="1">DUF7730 domain-containing protein</fullName>
    </recommendedName>
</protein>
<dbReference type="EMBL" id="KV748527">
    <property type="protein sequence ID" value="OCL14808.1"/>
    <property type="molecule type" value="Genomic_DNA"/>
</dbReference>
<dbReference type="PANTHER" id="PTHR38790:SF4">
    <property type="entry name" value="2EXR DOMAIN-CONTAINING PROTEIN"/>
    <property type="match status" value="1"/>
</dbReference>
<dbReference type="AlphaFoldDB" id="A0A8E2JZ44"/>
<proteinExistence type="predicted"/>
<feature type="domain" description="DUF7730" evidence="1">
    <location>
        <begin position="42"/>
        <end position="201"/>
    </location>
</feature>
<reference evidence="2 3" key="1">
    <citation type="journal article" date="2016" name="Nat. Commun.">
        <title>Ectomycorrhizal ecology is imprinted in the genome of the dominant symbiotic fungus Cenococcum geophilum.</title>
        <authorList>
            <consortium name="DOE Joint Genome Institute"/>
            <person name="Peter M."/>
            <person name="Kohler A."/>
            <person name="Ohm R.A."/>
            <person name="Kuo A."/>
            <person name="Krutzmann J."/>
            <person name="Morin E."/>
            <person name="Arend M."/>
            <person name="Barry K.W."/>
            <person name="Binder M."/>
            <person name="Choi C."/>
            <person name="Clum A."/>
            <person name="Copeland A."/>
            <person name="Grisel N."/>
            <person name="Haridas S."/>
            <person name="Kipfer T."/>
            <person name="LaButti K."/>
            <person name="Lindquist E."/>
            <person name="Lipzen A."/>
            <person name="Maire R."/>
            <person name="Meier B."/>
            <person name="Mihaltcheva S."/>
            <person name="Molinier V."/>
            <person name="Murat C."/>
            <person name="Poggeler S."/>
            <person name="Quandt C.A."/>
            <person name="Sperisen C."/>
            <person name="Tritt A."/>
            <person name="Tisserant E."/>
            <person name="Crous P.W."/>
            <person name="Henrissat B."/>
            <person name="Nehls U."/>
            <person name="Egli S."/>
            <person name="Spatafora J.W."/>
            <person name="Grigoriev I.V."/>
            <person name="Martin F.M."/>
        </authorList>
    </citation>
    <scope>NUCLEOTIDE SEQUENCE [LARGE SCALE GENOMIC DNA]</scope>
    <source>
        <strain evidence="2 3">CBS 207.34</strain>
    </source>
</reference>
<accession>A0A8E2JZ44</accession>
<gene>
    <name evidence="2" type="ORF">AOQ84DRAFT_230289</name>
</gene>
<name>A0A8E2JZ44_9PEZI</name>
<evidence type="ECO:0000313" key="2">
    <source>
        <dbReference type="EMBL" id="OCL14808.1"/>
    </source>
</evidence>
<keyword evidence="3" id="KW-1185">Reference proteome</keyword>
<dbReference type="InterPro" id="IPR056632">
    <property type="entry name" value="DUF7730"/>
</dbReference>
<dbReference type="PANTHER" id="PTHR38790">
    <property type="entry name" value="2EXR DOMAIN-CONTAINING PROTEIN-RELATED"/>
    <property type="match status" value="1"/>
</dbReference>
<dbReference type="Proteomes" id="UP000250140">
    <property type="component" value="Unassembled WGS sequence"/>
</dbReference>
<dbReference type="Pfam" id="PF24864">
    <property type="entry name" value="DUF7730"/>
    <property type="match status" value="1"/>
</dbReference>
<evidence type="ECO:0000313" key="3">
    <source>
        <dbReference type="Proteomes" id="UP000250140"/>
    </source>
</evidence>
<organism evidence="2 3">
    <name type="scientific">Glonium stellatum</name>
    <dbReference type="NCBI Taxonomy" id="574774"/>
    <lineage>
        <taxon>Eukaryota</taxon>
        <taxon>Fungi</taxon>
        <taxon>Dikarya</taxon>
        <taxon>Ascomycota</taxon>
        <taxon>Pezizomycotina</taxon>
        <taxon>Dothideomycetes</taxon>
        <taxon>Pleosporomycetidae</taxon>
        <taxon>Gloniales</taxon>
        <taxon>Gloniaceae</taxon>
        <taxon>Glonium</taxon>
    </lineage>
</organism>